<dbReference type="PANTHER" id="PTHR38760:SF1">
    <property type="entry name" value="ADENYLATE CYCLASE"/>
    <property type="match status" value="1"/>
</dbReference>
<dbReference type="KEGG" id="psw:LK03_06855"/>
<dbReference type="Proteomes" id="UP000029493">
    <property type="component" value="Chromosome"/>
</dbReference>
<evidence type="ECO:0000313" key="2">
    <source>
        <dbReference type="EMBL" id="AIR89005.1"/>
    </source>
</evidence>
<dbReference type="InterPro" id="IPR024685">
    <property type="entry name" value="Adenylate_cyclase_1_N"/>
</dbReference>
<organism evidence="2 3">
    <name type="scientific">Pseudomonas cremoricolorata</name>
    <dbReference type="NCBI Taxonomy" id="157783"/>
    <lineage>
        <taxon>Bacteria</taxon>
        <taxon>Pseudomonadati</taxon>
        <taxon>Pseudomonadota</taxon>
        <taxon>Gammaproteobacteria</taxon>
        <taxon>Pseudomonadales</taxon>
        <taxon>Pseudomonadaceae</taxon>
        <taxon>Pseudomonas</taxon>
    </lineage>
</organism>
<dbReference type="PANTHER" id="PTHR38760">
    <property type="entry name" value="ADENYLATE CYCLASE"/>
    <property type="match status" value="1"/>
</dbReference>
<feature type="domain" description="Adenylate cyclase class-I N-terminal" evidence="1">
    <location>
        <begin position="20"/>
        <end position="216"/>
    </location>
</feature>
<keyword evidence="3" id="KW-1185">Reference proteome</keyword>
<dbReference type="OrthoDB" id="5571448at2"/>
<dbReference type="PIRSF" id="PIRSF001444">
    <property type="entry name" value="Adenylate_cycl"/>
    <property type="match status" value="1"/>
</dbReference>
<dbReference type="eggNOG" id="COG3072">
    <property type="taxonomic scope" value="Bacteria"/>
</dbReference>
<proteinExistence type="predicted"/>
<dbReference type="STRING" id="157783.LK03_06855"/>
<name>A0A089WI77_9PSED</name>
<sequence>MNHPHEIRPDLEQGIDRKVLAALRERFLQLSHGRLARAREGLSTRQQQVLTLLPLLLHINHPLLPGYVSGMTPAGIAGFLPSIQVLAEVQRLTRTFSYKPYPRDRPCPLTGLYLMGSMGTLAQAEQSDMDLWLCHSSTLSDAELDELRRKCALLELWAAGLGAEAHLFLIDCTAFARGERAGELGSDDCGSTQHFLLLDEFYRTAIWLAGRTPLWWLVPVYEEGSYYDYAQALLNKRFIRPDDHLDLGHLAQIPPGEFLGAGLWQLYKGIDSPYKSLLKLLLIETYASDYPQSRCLGLDFKQAVFANQLDLDELDPYVMVYRRIERYLVQRHEPRRLERVRRSLYLKVNLRLSAPDGNRPGSWQRALMRRLTAQWGWDEPLLRLLDSRAQWKVGQVAEERRERVTELRHSYRFLTSFAQASAVSSRADQRDLNVLGRRLYAAFERRAGKIEVINPGIAPDLAEDTLTLVHAPNRKAPGSHHWSLYSGSLGHNDWPAARPIKRCHELIELLTWAYRNGVIDSSSRLAMHPSTSDLTELELFNLLGALQQAIALPLPPVSDVQLLQPSVATEVLLLVNVALDPLRLHRDLNILMTTERTDSLCYAGVRENLVLTIDQVTLNSWNEVLVRRYDGEHALLCCLRDYLNGLDHRRPRPRLRVRCFCHNRAQAITQRVEELLDTLARLLAQDLDQRYLLQVAQTLHVFELRRRQVRLVTLDDHDALLSYLGQERSTHSVLYLDGNALQEDDLGAVLPEGQAGVVQVFYRLAGRWAWVYVLDEYNALWRQRLPCQDEEHLLRPLHRFLCSIGARRNAHLELDIEPGGAGDIRYYQLLPEGAGKVRECRARPLPVAKGGQPGYEVQALVQASAQGRQYVTLYCEQQEYSQLEHGEQLYALVARLILEQRRSAGAYRCYITDLDLSGVLDEGRGSLLVYLRHKQALENALDIGLTQVQADPGA</sequence>
<evidence type="ECO:0000313" key="3">
    <source>
        <dbReference type="Proteomes" id="UP000029493"/>
    </source>
</evidence>
<gene>
    <name evidence="2" type="ORF">LK03_06855</name>
</gene>
<dbReference type="GO" id="GO:0004016">
    <property type="term" value="F:adenylate cyclase activity"/>
    <property type="evidence" value="ECO:0007669"/>
    <property type="project" value="InterPro"/>
</dbReference>
<dbReference type="EMBL" id="CP009455">
    <property type="protein sequence ID" value="AIR89005.1"/>
    <property type="molecule type" value="Genomic_DNA"/>
</dbReference>
<evidence type="ECO:0000259" key="1">
    <source>
        <dbReference type="Pfam" id="PF12633"/>
    </source>
</evidence>
<dbReference type="Pfam" id="PF12633">
    <property type="entry name" value="Adenyl_cycl_N"/>
    <property type="match status" value="1"/>
</dbReference>
<reference evidence="2 3" key="1">
    <citation type="submission" date="2014-09" db="EMBL/GenBank/DDBJ databases">
        <authorList>
            <person name="Chan K.-G."/>
        </authorList>
    </citation>
    <scope>NUCLEOTIDE SEQUENCE [LARGE SCALE GENOMIC DNA]</scope>
    <source>
        <strain evidence="2 3">ND07</strain>
    </source>
</reference>
<dbReference type="Pfam" id="PF01295">
    <property type="entry name" value="Adenylate_cycl"/>
    <property type="match status" value="1"/>
</dbReference>
<protein>
    <submittedName>
        <fullName evidence="2">Adenylate cyclase</fullName>
    </submittedName>
</protein>
<dbReference type="AlphaFoldDB" id="A0A089WI77"/>
<dbReference type="InterPro" id="IPR000274">
    <property type="entry name" value="Adenylate_cyclase_1"/>
</dbReference>
<accession>A0A089WI77</accession>
<dbReference type="RefSeq" id="WP_038411632.1">
    <property type="nucleotide sequence ID" value="NZ_CP009455.1"/>
</dbReference>
<dbReference type="GO" id="GO:0006171">
    <property type="term" value="P:cAMP biosynthetic process"/>
    <property type="evidence" value="ECO:0007669"/>
    <property type="project" value="InterPro"/>
</dbReference>